<keyword evidence="3" id="KW-1185">Reference proteome</keyword>
<reference evidence="3" key="1">
    <citation type="submission" date="2016-10" db="EMBL/GenBank/DDBJ databases">
        <authorList>
            <person name="Varghese N."/>
            <person name="Submissions S."/>
        </authorList>
    </citation>
    <scope>NUCLEOTIDE SEQUENCE [LARGE SCALE GENOMIC DNA]</scope>
    <source>
        <strain evidence="3">CGMCC 1.10118</strain>
    </source>
</reference>
<sequence>MTVIVINIKEERIDSEDQSPSDVLESLLIPTKSPDDDTVGPEYVQKLLRQLPSDALKIRQSIHEPDWGFGEPCPVCGTEALSAMTVSEDIYNSSHGEFEYVKTGDANGPVLSVICPECRTYLSHVPYQNLTT</sequence>
<dbReference type="EMBL" id="FNPB01000011">
    <property type="protein sequence ID" value="SDY31576.1"/>
    <property type="molecule type" value="Genomic_DNA"/>
</dbReference>
<gene>
    <name evidence="2" type="ORF">SAMN04487946_11114</name>
</gene>
<dbReference type="AlphaFoldDB" id="A0A1H3IV00"/>
<protein>
    <submittedName>
        <fullName evidence="2">Uncharacterized protein</fullName>
    </submittedName>
</protein>
<organism evidence="2 3">
    <name type="scientific">Halobellus clavatus</name>
    <dbReference type="NCBI Taxonomy" id="660517"/>
    <lineage>
        <taxon>Archaea</taxon>
        <taxon>Methanobacteriati</taxon>
        <taxon>Methanobacteriota</taxon>
        <taxon>Stenosarchaea group</taxon>
        <taxon>Halobacteria</taxon>
        <taxon>Halobacteriales</taxon>
        <taxon>Haloferacaceae</taxon>
        <taxon>Halobellus</taxon>
    </lineage>
</organism>
<name>A0A1H3IV00_9EURY</name>
<feature type="region of interest" description="Disordered" evidence="1">
    <location>
        <begin position="14"/>
        <end position="39"/>
    </location>
</feature>
<accession>A0A1H3IV00</accession>
<dbReference type="STRING" id="660517.SAMN04487946_11114"/>
<dbReference type="Proteomes" id="UP000199170">
    <property type="component" value="Unassembled WGS sequence"/>
</dbReference>
<proteinExistence type="predicted"/>
<dbReference type="OrthoDB" id="345954at2157"/>
<evidence type="ECO:0000313" key="3">
    <source>
        <dbReference type="Proteomes" id="UP000199170"/>
    </source>
</evidence>
<dbReference type="RefSeq" id="WP_089768473.1">
    <property type="nucleotide sequence ID" value="NZ_FNPB01000011.1"/>
</dbReference>
<evidence type="ECO:0000256" key="1">
    <source>
        <dbReference type="SAM" id="MobiDB-lite"/>
    </source>
</evidence>
<evidence type="ECO:0000313" key="2">
    <source>
        <dbReference type="EMBL" id="SDY31576.1"/>
    </source>
</evidence>